<dbReference type="PROSITE" id="PS51257">
    <property type="entry name" value="PROKAR_LIPOPROTEIN"/>
    <property type="match status" value="1"/>
</dbReference>
<comment type="caution">
    <text evidence="5">The sequence shown here is derived from an EMBL/GenBank/DDBJ whole genome shotgun (WGS) entry which is preliminary data.</text>
</comment>
<protein>
    <recommendedName>
        <fullName evidence="7">FG-GAP repeat protein</fullName>
    </recommendedName>
</protein>
<proteinExistence type="predicted"/>
<dbReference type="EMBL" id="JBAKAZ010000010">
    <property type="protein sequence ID" value="MEL0628865.1"/>
    <property type="molecule type" value="Genomic_DNA"/>
</dbReference>
<dbReference type="InterPro" id="IPR028994">
    <property type="entry name" value="Integrin_alpha_N"/>
</dbReference>
<sequence length="664" mass="70279">MTRNPQRNPFNKAKLPTLVFALSLAGCGGGGGGGGDEGSSGELVVDDTPIEQEIINDNFDSQATSGGVEINSGDFNLSTIEAANTRNEDGSGNIRQINFTWENAFPDTSNNVIYTICQSDILEAENCNELGTTVNTYSFATEVTSVLDTIGQHYFVIADNGAEQLISSEKAIHPGEFSKMAGYFKASNSGYADDFGKPVVISADGLTMAVAAVYEDSPSSGINGDQGDSASTGATGAVYIFSSDGNNNWKQTAYIKASAPDSQDYFGTSLDINEDGTVLVVGAPGEDSGDASDESDNSVSYSGATYVFNYDGANWNQSAYLKNENPEENDHFGTVVSLSLDGNRLAVSSPFHTSTEGGSIVVESGSVSLFDFNGSEWESIAYLESHNQSEDDRFGHMMSLSGDGETLAVASFVEDSSETGINGTGFNDEAESAGAVYIFHENNVEQWEQTSYLKASNAEEGDYFGNPIKLSDDGEMLAVGATYEDSSNNEGQGAGAVYLFNYNGSTWNEVAYLKGSNTEGASEETAPESALDASDDNWGDHFGNSIAFNGDATVLAIGSSNEDSATIGINWDESDNTAKGAGAVYMFAYDETSQSWEQTAYVKAPNTEEIDSFGSTVDLSQDGKTLVVAAHNESSGETGINSEDTNRDDDDSNDENYSGAVYVF</sequence>
<dbReference type="InterPro" id="IPR013519">
    <property type="entry name" value="Int_alpha_beta-p"/>
</dbReference>
<keyword evidence="1" id="KW-0732">Signal</keyword>
<keyword evidence="3" id="KW-0325">Glycoprotein</keyword>
<evidence type="ECO:0000313" key="6">
    <source>
        <dbReference type="Proteomes" id="UP001369082"/>
    </source>
</evidence>
<organism evidence="5 6">
    <name type="scientific">Psychromonas aquatilis</name>
    <dbReference type="NCBI Taxonomy" id="2005072"/>
    <lineage>
        <taxon>Bacteria</taxon>
        <taxon>Pseudomonadati</taxon>
        <taxon>Pseudomonadota</taxon>
        <taxon>Gammaproteobacteria</taxon>
        <taxon>Alteromonadales</taxon>
        <taxon>Psychromonadaceae</taxon>
        <taxon>Psychromonas</taxon>
    </lineage>
</organism>
<evidence type="ECO:0000256" key="4">
    <source>
        <dbReference type="SAM" id="MobiDB-lite"/>
    </source>
</evidence>
<dbReference type="Gene3D" id="2.130.10.130">
    <property type="entry name" value="Integrin alpha, N-terminal"/>
    <property type="match status" value="3"/>
</dbReference>
<dbReference type="Proteomes" id="UP001369082">
    <property type="component" value="Unassembled WGS sequence"/>
</dbReference>
<evidence type="ECO:0000256" key="1">
    <source>
        <dbReference type="ARBA" id="ARBA00022729"/>
    </source>
</evidence>
<accession>A0ABU9GNH8</accession>
<keyword evidence="6" id="KW-1185">Reference proteome</keyword>
<dbReference type="InterPro" id="IPR011043">
    <property type="entry name" value="Gal_Oxase/kelch_b-propeller"/>
</dbReference>
<keyword evidence="2" id="KW-0677">Repeat</keyword>
<feature type="region of interest" description="Disordered" evidence="4">
    <location>
        <begin position="630"/>
        <end position="664"/>
    </location>
</feature>
<reference evidence="5 6" key="1">
    <citation type="submission" date="2024-02" db="EMBL/GenBank/DDBJ databases">
        <title>Bacteria isolated from the canopy kelp, Nereocystis luetkeana.</title>
        <authorList>
            <person name="Pfister C.A."/>
            <person name="Younker I.T."/>
            <person name="Light S.H."/>
        </authorList>
    </citation>
    <scope>NUCLEOTIDE SEQUENCE [LARGE SCALE GENOMIC DNA]</scope>
    <source>
        <strain evidence="5 6">TI.1.05</strain>
    </source>
</reference>
<dbReference type="Pfam" id="PF14312">
    <property type="entry name" value="FG-GAP_2"/>
    <property type="match status" value="2"/>
</dbReference>
<dbReference type="PANTHER" id="PTHR36220:SF1">
    <property type="entry name" value="GAMMA TUBULIN COMPLEX COMPONENT C-TERMINAL DOMAIN-CONTAINING PROTEIN"/>
    <property type="match status" value="1"/>
</dbReference>
<dbReference type="PANTHER" id="PTHR36220">
    <property type="entry name" value="UNNAMED PRODUCT"/>
    <property type="match status" value="1"/>
</dbReference>
<dbReference type="InterPro" id="IPR013517">
    <property type="entry name" value="FG-GAP"/>
</dbReference>
<evidence type="ECO:0000256" key="2">
    <source>
        <dbReference type="ARBA" id="ARBA00022737"/>
    </source>
</evidence>
<evidence type="ECO:0000313" key="5">
    <source>
        <dbReference type="EMBL" id="MEL0628865.1"/>
    </source>
</evidence>
<evidence type="ECO:0000256" key="3">
    <source>
        <dbReference type="ARBA" id="ARBA00023180"/>
    </source>
</evidence>
<dbReference type="RefSeq" id="WP_341596879.1">
    <property type="nucleotide sequence ID" value="NZ_JBAKAZ010000010.1"/>
</dbReference>
<dbReference type="SUPFAM" id="SSF50965">
    <property type="entry name" value="Galactose oxidase, central domain"/>
    <property type="match status" value="1"/>
</dbReference>
<gene>
    <name evidence="5" type="ORF">V6256_04510</name>
</gene>
<dbReference type="SMART" id="SM00191">
    <property type="entry name" value="Int_alpha"/>
    <property type="match status" value="5"/>
</dbReference>
<name>A0ABU9GNH8_9GAMM</name>
<evidence type="ECO:0008006" key="7">
    <source>
        <dbReference type="Google" id="ProtNLM"/>
    </source>
</evidence>